<evidence type="ECO:0000256" key="2">
    <source>
        <dbReference type="ARBA" id="ARBA00009347"/>
    </source>
</evidence>
<proteinExistence type="inferred from homology"/>
<dbReference type="GO" id="GO:0003995">
    <property type="term" value="F:acyl-CoA dehydrogenase activity"/>
    <property type="evidence" value="ECO:0007669"/>
    <property type="project" value="InterPro"/>
</dbReference>
<gene>
    <name evidence="7" type="ORF">ENP86_07695</name>
</gene>
<dbReference type="PANTHER" id="PTHR43884">
    <property type="entry name" value="ACYL-COA DEHYDROGENASE"/>
    <property type="match status" value="1"/>
</dbReference>
<evidence type="ECO:0000256" key="1">
    <source>
        <dbReference type="ARBA" id="ARBA00001974"/>
    </source>
</evidence>
<dbReference type="InterPro" id="IPR009100">
    <property type="entry name" value="AcylCoA_DH/oxidase_NM_dom_sf"/>
</dbReference>
<dbReference type="InterPro" id="IPR013786">
    <property type="entry name" value="AcylCoA_DH/ox_N"/>
</dbReference>
<dbReference type="AlphaFoldDB" id="A0A7V1EIE8"/>
<dbReference type="SUPFAM" id="SSF56645">
    <property type="entry name" value="Acyl-CoA dehydrogenase NM domain-like"/>
    <property type="match status" value="1"/>
</dbReference>
<dbReference type="InterPro" id="IPR037069">
    <property type="entry name" value="AcylCoA_DH/ox_N_sf"/>
</dbReference>
<sequence length="362" mass="40534">MGLINLNNEQKMIQNEVKKFTLQEIEPIVQEIEKNASIPEVIFRKLNEFGILSPIIPQEFGGAGFDTTSLCIIIEELSKVCASVGLVIAVNNGLVAYSLMKSRNEKSKTYLKRLGNGELGGFDIDFDKNLQIISQNPLKINGRSRFVLSGAFAKFLLLDIKTENGWSLYLIESPDKSKITNPYLLGMRSAGIVDITFNNLEIPDDFCLLDSTVYITAIEETRDYFNLCLSAVGLGIAQAALDASIKYAKERRQFNRPICEFPMVQEMLAEMKIKIESSRKLLYDAANRYDSKEDYKMATKLAFASNTEAAVYCGIKGVQIFGGYGYTKDYPVERYLRDAKTGQILGESPVKLKENIARELLG</sequence>
<dbReference type="GO" id="GO:0050660">
    <property type="term" value="F:flavin adenine dinucleotide binding"/>
    <property type="evidence" value="ECO:0007669"/>
    <property type="project" value="InterPro"/>
</dbReference>
<dbReference type="SUPFAM" id="SSF47203">
    <property type="entry name" value="Acyl-CoA dehydrogenase C-terminal domain-like"/>
    <property type="match status" value="1"/>
</dbReference>
<dbReference type="PROSITE" id="PS00073">
    <property type="entry name" value="ACYL_COA_DH_2"/>
    <property type="match status" value="1"/>
</dbReference>
<dbReference type="InterPro" id="IPR009075">
    <property type="entry name" value="AcylCo_DH/oxidase_C"/>
</dbReference>
<keyword evidence="4" id="KW-0274">FAD</keyword>
<evidence type="ECO:0000259" key="5">
    <source>
        <dbReference type="Pfam" id="PF00441"/>
    </source>
</evidence>
<comment type="similarity">
    <text evidence="2">Belongs to the acyl-CoA dehydrogenase family.</text>
</comment>
<evidence type="ECO:0008006" key="8">
    <source>
        <dbReference type="Google" id="ProtNLM"/>
    </source>
</evidence>
<dbReference type="InterPro" id="IPR036250">
    <property type="entry name" value="AcylCo_DH-like_C"/>
</dbReference>
<dbReference type="Pfam" id="PF00441">
    <property type="entry name" value="Acyl-CoA_dh_1"/>
    <property type="match status" value="1"/>
</dbReference>
<comment type="cofactor">
    <cofactor evidence="1">
        <name>FAD</name>
        <dbReference type="ChEBI" id="CHEBI:57692"/>
    </cofactor>
</comment>
<keyword evidence="3" id="KW-0285">Flavoprotein</keyword>
<organism evidence="7">
    <name type="scientific">candidate division WOR-3 bacterium</name>
    <dbReference type="NCBI Taxonomy" id="2052148"/>
    <lineage>
        <taxon>Bacteria</taxon>
        <taxon>Bacteria division WOR-3</taxon>
    </lineage>
</organism>
<feature type="domain" description="Acyl-CoA dehydrogenase/oxidase C-terminal" evidence="5">
    <location>
        <begin position="227"/>
        <end position="358"/>
    </location>
</feature>
<evidence type="ECO:0000256" key="3">
    <source>
        <dbReference type="ARBA" id="ARBA00022630"/>
    </source>
</evidence>
<evidence type="ECO:0000256" key="4">
    <source>
        <dbReference type="ARBA" id="ARBA00022827"/>
    </source>
</evidence>
<evidence type="ECO:0000259" key="6">
    <source>
        <dbReference type="Pfam" id="PF02771"/>
    </source>
</evidence>
<comment type="caution">
    <text evidence="7">The sequence shown here is derived from an EMBL/GenBank/DDBJ whole genome shotgun (WGS) entry which is preliminary data.</text>
</comment>
<dbReference type="Gene3D" id="1.20.140.10">
    <property type="entry name" value="Butyryl-CoA Dehydrogenase, subunit A, domain 3"/>
    <property type="match status" value="1"/>
</dbReference>
<name>A0A7V1EIE8_UNCW3</name>
<accession>A0A7V1EIE8</accession>
<dbReference type="InterPro" id="IPR006089">
    <property type="entry name" value="Acyl-CoA_DH_CS"/>
</dbReference>
<dbReference type="EMBL" id="DSKY01000020">
    <property type="protein sequence ID" value="HDY59417.1"/>
    <property type="molecule type" value="Genomic_DNA"/>
</dbReference>
<dbReference type="Gene3D" id="1.10.540.10">
    <property type="entry name" value="Acyl-CoA dehydrogenase/oxidase, N-terminal domain"/>
    <property type="match status" value="1"/>
</dbReference>
<dbReference type="FunFam" id="1.10.540.10:FF:000026">
    <property type="entry name" value="Acyl-CoA dehydrogenase medium chain"/>
    <property type="match status" value="1"/>
</dbReference>
<dbReference type="PANTHER" id="PTHR43884:SF12">
    <property type="entry name" value="ISOVALERYL-COA DEHYDROGENASE, MITOCHONDRIAL-RELATED"/>
    <property type="match status" value="1"/>
</dbReference>
<reference evidence="7" key="1">
    <citation type="journal article" date="2020" name="mSystems">
        <title>Genome- and Community-Level Interaction Insights into Carbon Utilization and Element Cycling Functions of Hydrothermarchaeota in Hydrothermal Sediment.</title>
        <authorList>
            <person name="Zhou Z."/>
            <person name="Liu Y."/>
            <person name="Xu W."/>
            <person name="Pan J."/>
            <person name="Luo Z.H."/>
            <person name="Li M."/>
        </authorList>
    </citation>
    <scope>NUCLEOTIDE SEQUENCE [LARGE SCALE GENOMIC DNA]</scope>
    <source>
        <strain evidence="7">SpSt-258</strain>
    </source>
</reference>
<evidence type="ECO:0000313" key="7">
    <source>
        <dbReference type="EMBL" id="HDY59417.1"/>
    </source>
</evidence>
<dbReference type="FunFam" id="1.20.140.10:FF:000004">
    <property type="entry name" value="Acyl-CoA dehydrogenase FadE25"/>
    <property type="match status" value="1"/>
</dbReference>
<dbReference type="PIRSF" id="PIRSF016578">
    <property type="entry name" value="HsaA"/>
    <property type="match status" value="1"/>
</dbReference>
<feature type="domain" description="Acyl-CoA dehydrogenase/oxidase N-terminal" evidence="6">
    <location>
        <begin position="8"/>
        <end position="118"/>
    </location>
</feature>
<protein>
    <recommendedName>
        <fullName evidence="8">Acyl-CoA dehydrogenase</fullName>
    </recommendedName>
</protein>
<dbReference type="Pfam" id="PF02771">
    <property type="entry name" value="Acyl-CoA_dh_N"/>
    <property type="match status" value="1"/>
</dbReference>